<dbReference type="PANTHER" id="PTHR18976">
    <property type="entry name" value="APOLIPOPROTEIN"/>
    <property type="match status" value="1"/>
</dbReference>
<dbReference type="SUPFAM" id="SSF58113">
    <property type="entry name" value="Apolipoprotein A-I"/>
    <property type="match status" value="1"/>
</dbReference>
<evidence type="ECO:0000313" key="15">
    <source>
        <dbReference type="Ensembl" id="ENSLBEP00000001987.1"/>
    </source>
</evidence>
<keyword evidence="9" id="KW-0445">Lipid transport</keyword>
<dbReference type="Gene3D" id="6.10.250.2890">
    <property type="match status" value="1"/>
</dbReference>
<evidence type="ECO:0000256" key="2">
    <source>
        <dbReference type="ARBA" id="ARBA00008788"/>
    </source>
</evidence>
<keyword evidence="10" id="KW-0443">Lipid metabolism</keyword>
<dbReference type="GO" id="GO:0042627">
    <property type="term" value="C:chylomicron"/>
    <property type="evidence" value="ECO:0007669"/>
    <property type="project" value="TreeGrafter"/>
</dbReference>
<dbReference type="GeneTree" id="ENSGT00950000182929"/>
<dbReference type="GO" id="GO:1903561">
    <property type="term" value="C:extracellular vesicle"/>
    <property type="evidence" value="ECO:0007669"/>
    <property type="project" value="TreeGrafter"/>
</dbReference>
<dbReference type="Pfam" id="PF01442">
    <property type="entry name" value="Apolipoprotein"/>
    <property type="match status" value="1"/>
</dbReference>
<reference evidence="15" key="2">
    <citation type="submission" date="2025-09" db="UniProtKB">
        <authorList>
            <consortium name="Ensembl"/>
        </authorList>
    </citation>
    <scope>IDENTIFICATION</scope>
</reference>
<dbReference type="GO" id="GO:0034362">
    <property type="term" value="C:low-density lipoprotein particle"/>
    <property type="evidence" value="ECO:0007669"/>
    <property type="project" value="TreeGrafter"/>
</dbReference>
<dbReference type="Ensembl" id="ENSLBET00000002109.1">
    <property type="protein sequence ID" value="ENSLBEP00000001987.1"/>
    <property type="gene ID" value="ENSLBEG00000001567.1"/>
</dbReference>
<evidence type="ECO:0000256" key="9">
    <source>
        <dbReference type="ARBA" id="ARBA00023055"/>
    </source>
</evidence>
<feature type="coiled-coil region" evidence="14">
    <location>
        <begin position="120"/>
        <end position="193"/>
    </location>
</feature>
<dbReference type="InterPro" id="IPR000074">
    <property type="entry name" value="ApoA_E"/>
</dbReference>
<dbReference type="AlphaFoldDB" id="A0A3Q3E460"/>
<dbReference type="GO" id="GO:0060228">
    <property type="term" value="F:phosphatidylcholine-sterol O-acyltransferase activator activity"/>
    <property type="evidence" value="ECO:0007669"/>
    <property type="project" value="TreeGrafter"/>
</dbReference>
<dbReference type="STRING" id="56723.ENSLBEP00000001987"/>
<evidence type="ECO:0000256" key="12">
    <source>
        <dbReference type="ARBA" id="ARBA00023221"/>
    </source>
</evidence>
<dbReference type="GO" id="GO:0042157">
    <property type="term" value="P:lipoprotein metabolic process"/>
    <property type="evidence" value="ECO:0007669"/>
    <property type="project" value="InterPro"/>
</dbReference>
<dbReference type="Proteomes" id="UP000261660">
    <property type="component" value="Unplaced"/>
</dbReference>
<reference evidence="15" key="1">
    <citation type="submission" date="2025-08" db="UniProtKB">
        <authorList>
            <consortium name="Ensembl"/>
        </authorList>
    </citation>
    <scope>IDENTIFICATION</scope>
</reference>
<keyword evidence="3" id="KW-0813">Transport</keyword>
<keyword evidence="5" id="KW-0153">Cholesterol metabolism</keyword>
<evidence type="ECO:0000256" key="6">
    <source>
        <dbReference type="ARBA" id="ARBA00022729"/>
    </source>
</evidence>
<dbReference type="InterPro" id="IPR050163">
    <property type="entry name" value="Apolipoprotein_A1/A4/E"/>
</dbReference>
<keyword evidence="11" id="KW-1207">Sterol metabolism</keyword>
<dbReference type="GO" id="GO:0033700">
    <property type="term" value="P:phospholipid efflux"/>
    <property type="evidence" value="ECO:0007669"/>
    <property type="project" value="TreeGrafter"/>
</dbReference>
<dbReference type="GO" id="GO:0008203">
    <property type="term" value="P:cholesterol metabolic process"/>
    <property type="evidence" value="ECO:0007669"/>
    <property type="project" value="UniProtKB-KW"/>
</dbReference>
<evidence type="ECO:0000256" key="5">
    <source>
        <dbReference type="ARBA" id="ARBA00022548"/>
    </source>
</evidence>
<keyword evidence="4" id="KW-0964">Secreted</keyword>
<keyword evidence="14" id="KW-0175">Coiled coil</keyword>
<organism evidence="15 16">
    <name type="scientific">Labrus bergylta</name>
    <name type="common">ballan wrasse</name>
    <dbReference type="NCBI Taxonomy" id="56723"/>
    <lineage>
        <taxon>Eukaryota</taxon>
        <taxon>Metazoa</taxon>
        <taxon>Chordata</taxon>
        <taxon>Craniata</taxon>
        <taxon>Vertebrata</taxon>
        <taxon>Euteleostomi</taxon>
        <taxon>Actinopterygii</taxon>
        <taxon>Neopterygii</taxon>
        <taxon>Teleostei</taxon>
        <taxon>Neoteleostei</taxon>
        <taxon>Acanthomorphata</taxon>
        <taxon>Eupercaria</taxon>
        <taxon>Labriformes</taxon>
        <taxon>Labridae</taxon>
        <taxon>Labrus</taxon>
    </lineage>
</organism>
<dbReference type="GO" id="GO:0120020">
    <property type="term" value="F:cholesterol transfer activity"/>
    <property type="evidence" value="ECO:0007669"/>
    <property type="project" value="TreeGrafter"/>
</dbReference>
<evidence type="ECO:0000256" key="4">
    <source>
        <dbReference type="ARBA" id="ARBA00022525"/>
    </source>
</evidence>
<dbReference type="InParanoid" id="A0A3Q3E460"/>
<evidence type="ECO:0000256" key="1">
    <source>
        <dbReference type="ARBA" id="ARBA00004613"/>
    </source>
</evidence>
<dbReference type="GO" id="GO:0034364">
    <property type="term" value="C:high-density lipoprotein particle"/>
    <property type="evidence" value="ECO:0007669"/>
    <property type="project" value="UniProtKB-KW"/>
</dbReference>
<accession>A0A3Q3E460</accession>
<dbReference type="GO" id="GO:0005543">
    <property type="term" value="F:phospholipid binding"/>
    <property type="evidence" value="ECO:0007669"/>
    <property type="project" value="TreeGrafter"/>
</dbReference>
<dbReference type="FunFam" id="1.20.120.20:FF:000007">
    <property type="entry name" value="Apolipoprotein A-IV a"/>
    <property type="match status" value="1"/>
</dbReference>
<dbReference type="GO" id="GO:0034361">
    <property type="term" value="C:very-low-density lipoprotein particle"/>
    <property type="evidence" value="ECO:0007669"/>
    <property type="project" value="TreeGrafter"/>
</dbReference>
<keyword evidence="7" id="KW-0677">Repeat</keyword>
<dbReference type="GO" id="GO:0055090">
    <property type="term" value="P:acylglycerol homeostasis"/>
    <property type="evidence" value="ECO:0007669"/>
    <property type="project" value="TreeGrafter"/>
</dbReference>
<evidence type="ECO:0000313" key="16">
    <source>
        <dbReference type="Proteomes" id="UP000261660"/>
    </source>
</evidence>
<proteinExistence type="inferred from homology"/>
<keyword evidence="16" id="KW-1185">Reference proteome</keyword>
<evidence type="ECO:0000256" key="8">
    <source>
        <dbReference type="ARBA" id="ARBA00022850"/>
    </source>
</evidence>
<evidence type="ECO:0000256" key="11">
    <source>
        <dbReference type="ARBA" id="ARBA00023166"/>
    </source>
</evidence>
<protein>
    <submittedName>
        <fullName evidence="15">Apolipoprotein A-I-like</fullName>
    </submittedName>
</protein>
<keyword evidence="6" id="KW-0732">Signal</keyword>
<evidence type="ECO:0000256" key="13">
    <source>
        <dbReference type="ARBA" id="ARBA00037506"/>
    </source>
</evidence>
<keyword evidence="12" id="KW-0753">Steroid metabolism</keyword>
<evidence type="ECO:0000256" key="10">
    <source>
        <dbReference type="ARBA" id="ARBA00023098"/>
    </source>
</evidence>
<sequence>MLKEVDYRPFRRLNICLYECMTCSCVHPTGCNANLFYADEPKPQLEVLTDAFWDYVSKATQTADDTLQMIKKSQFGQDVTARLTDSADAATVYAQRVHEQLPPVAQDMIGTVTMETYALRTRLEQEMTTVKEKLEPLTEEMKAKIQERVEQLKQELATYTDTMDSEAMRTTLVKKTEELKASLEQSVQELQTQLGPYTDDLKQKVDQHLLVFKERVAPMTEQVQSELAQRAQQVRDMASPYVEELRESWTLDPGRPDPSQCPVRVLCQNQLSSQKRRKLQQTRQYSLIQSSIPYLYENTSLSILKFAHLDNTNKNNSLYTY</sequence>
<evidence type="ECO:0000256" key="7">
    <source>
        <dbReference type="ARBA" id="ARBA00022737"/>
    </source>
</evidence>
<dbReference type="GO" id="GO:0033344">
    <property type="term" value="P:cholesterol efflux"/>
    <property type="evidence" value="ECO:0007669"/>
    <property type="project" value="TreeGrafter"/>
</dbReference>
<comment type="function">
    <text evidence="13">Participates in the reverse transport of cholesterol from tissues to the liver for excretion by promoting cholesterol efflux from tissues and by acting as a cofactor for the lecithin cholesterol acyltransferase (LCAT).</text>
</comment>
<dbReference type="Gene3D" id="1.20.120.20">
    <property type="entry name" value="Apolipoprotein"/>
    <property type="match status" value="1"/>
</dbReference>
<comment type="similarity">
    <text evidence="2">Belongs to the apolipoprotein A1/A4/E family.</text>
</comment>
<evidence type="ECO:0000256" key="14">
    <source>
        <dbReference type="SAM" id="Coils"/>
    </source>
</evidence>
<comment type="subcellular location">
    <subcellularLocation>
        <location evidence="1">Secreted</location>
    </subcellularLocation>
</comment>
<keyword evidence="8" id="KW-0345">HDL</keyword>
<evidence type="ECO:0000256" key="3">
    <source>
        <dbReference type="ARBA" id="ARBA00022448"/>
    </source>
</evidence>
<name>A0A3Q3E460_9LABR</name>
<dbReference type="PANTHER" id="PTHR18976:SF28">
    <property type="entry name" value="APOLIPOPROTEIN A-IV-RELATED"/>
    <property type="match status" value="1"/>
</dbReference>